<comment type="caution">
    <text evidence="1">The sequence shown here is derived from an EMBL/GenBank/DDBJ whole genome shotgun (WGS) entry which is preliminary data.</text>
</comment>
<name>A0A392Q762_9FABA</name>
<dbReference type="AlphaFoldDB" id="A0A392Q762"/>
<sequence length="50" mass="5878">VSFQRLWQQMRMKDKLPRGSFDTDFEPTQGVKTITTFEEMGINDDLLRGI</sequence>
<keyword evidence="2" id="KW-1185">Reference proteome</keyword>
<dbReference type="EMBL" id="LXQA010118372">
    <property type="protein sequence ID" value="MCI20151.1"/>
    <property type="molecule type" value="Genomic_DNA"/>
</dbReference>
<proteinExistence type="predicted"/>
<evidence type="ECO:0000313" key="1">
    <source>
        <dbReference type="EMBL" id="MCI20151.1"/>
    </source>
</evidence>
<accession>A0A392Q762</accession>
<protein>
    <submittedName>
        <fullName evidence="1">Uncharacterized protein</fullName>
    </submittedName>
</protein>
<organism evidence="1 2">
    <name type="scientific">Trifolium medium</name>
    <dbReference type="NCBI Taxonomy" id="97028"/>
    <lineage>
        <taxon>Eukaryota</taxon>
        <taxon>Viridiplantae</taxon>
        <taxon>Streptophyta</taxon>
        <taxon>Embryophyta</taxon>
        <taxon>Tracheophyta</taxon>
        <taxon>Spermatophyta</taxon>
        <taxon>Magnoliopsida</taxon>
        <taxon>eudicotyledons</taxon>
        <taxon>Gunneridae</taxon>
        <taxon>Pentapetalae</taxon>
        <taxon>rosids</taxon>
        <taxon>fabids</taxon>
        <taxon>Fabales</taxon>
        <taxon>Fabaceae</taxon>
        <taxon>Papilionoideae</taxon>
        <taxon>50 kb inversion clade</taxon>
        <taxon>NPAAA clade</taxon>
        <taxon>Hologalegina</taxon>
        <taxon>IRL clade</taxon>
        <taxon>Trifolieae</taxon>
        <taxon>Trifolium</taxon>
    </lineage>
</organism>
<reference evidence="1 2" key="1">
    <citation type="journal article" date="2018" name="Front. Plant Sci.">
        <title>Red Clover (Trifolium pratense) and Zigzag Clover (T. medium) - A Picture of Genomic Similarities and Differences.</title>
        <authorList>
            <person name="Dluhosova J."/>
            <person name="Istvanek J."/>
            <person name="Nedelnik J."/>
            <person name="Repkova J."/>
        </authorList>
    </citation>
    <scope>NUCLEOTIDE SEQUENCE [LARGE SCALE GENOMIC DNA]</scope>
    <source>
        <strain evidence="2">cv. 10/8</strain>
        <tissue evidence="1">Leaf</tissue>
    </source>
</reference>
<dbReference type="Proteomes" id="UP000265520">
    <property type="component" value="Unassembled WGS sequence"/>
</dbReference>
<evidence type="ECO:0000313" key="2">
    <source>
        <dbReference type="Proteomes" id="UP000265520"/>
    </source>
</evidence>
<feature type="non-terminal residue" evidence="1">
    <location>
        <position position="1"/>
    </location>
</feature>